<feature type="transmembrane region" description="Helical" evidence="10">
    <location>
        <begin position="286"/>
        <end position="315"/>
    </location>
</feature>
<dbReference type="PANTHER" id="PTHR11003">
    <property type="entry name" value="POTASSIUM CHANNEL, SUBFAMILY K"/>
    <property type="match status" value="1"/>
</dbReference>
<evidence type="ECO:0000313" key="13">
    <source>
        <dbReference type="Proteomes" id="UP000677054"/>
    </source>
</evidence>
<feature type="compositionally biased region" description="Basic and acidic residues" evidence="9">
    <location>
        <begin position="84"/>
        <end position="98"/>
    </location>
</feature>
<keyword evidence="2 8" id="KW-0813">Transport</keyword>
<feature type="transmembrane region" description="Helical" evidence="10">
    <location>
        <begin position="253"/>
        <end position="274"/>
    </location>
</feature>
<feature type="transmembrane region" description="Helical" evidence="10">
    <location>
        <begin position="391"/>
        <end position="413"/>
    </location>
</feature>
<evidence type="ECO:0000256" key="7">
    <source>
        <dbReference type="ARBA" id="ARBA00023303"/>
    </source>
</evidence>
<evidence type="ECO:0000256" key="9">
    <source>
        <dbReference type="SAM" id="MobiDB-lite"/>
    </source>
</evidence>
<comment type="subcellular location">
    <subcellularLocation>
        <location evidence="1">Membrane</location>
        <topology evidence="1">Multi-pass membrane protein</topology>
    </subcellularLocation>
</comment>
<feature type="transmembrane region" description="Helical" evidence="10">
    <location>
        <begin position="159"/>
        <end position="179"/>
    </location>
</feature>
<evidence type="ECO:0000256" key="3">
    <source>
        <dbReference type="ARBA" id="ARBA00022692"/>
    </source>
</evidence>
<evidence type="ECO:0000256" key="10">
    <source>
        <dbReference type="SAM" id="Phobius"/>
    </source>
</evidence>
<dbReference type="GO" id="GO:0005886">
    <property type="term" value="C:plasma membrane"/>
    <property type="evidence" value="ECO:0007669"/>
    <property type="project" value="TreeGrafter"/>
</dbReference>
<proteinExistence type="inferred from homology"/>
<feature type="region of interest" description="Disordered" evidence="9">
    <location>
        <begin position="84"/>
        <end position="137"/>
    </location>
</feature>
<evidence type="ECO:0000256" key="6">
    <source>
        <dbReference type="ARBA" id="ARBA00023136"/>
    </source>
</evidence>
<sequence>MSPRGSFAKFISFICKCCRGQKEEEEEGASRRGDLTTTKYDGGGGRRSLGEEDGPCLMNRETFSPPSQFCGVFRNRSLTSVDRLDLQKMEPGEQKENDASLWLGKNDSPTGSREGSDSAGRKERSDSGISESETDASQDRNSKCRLLLKSTLTCVFSHAGLYALVAGYTVLGAFIFRALETEYEVVVRERGTRLRSHALTSMWNTTCRLNVLWETNWTAEMSVHLRRFEDAILRAASRDGYDGLDPDSDDRKWSLPGALLFSVTVITTIGYGNISPHTERGRVVTMVYAAFGIPLVLLCLSNVGGTLADALVFAYGKLECRRSVSPAPVDELRLTVVEAEANERRLTVADVAGGEAPRKFPASLVLIILVAYVCGGALLFSLWEGWNFLEGAYFCFITLSTIGFGDLVPGRAVFHVDTMEEQAKVVICCFYLLFGLALIAMGFSLVQAEVVAKVRDCGAFLGIIGAEKQERRSTKK</sequence>
<evidence type="ECO:0000256" key="4">
    <source>
        <dbReference type="ARBA" id="ARBA00022989"/>
    </source>
</evidence>
<keyword evidence="3 8" id="KW-0812">Transmembrane</keyword>
<keyword evidence="6 10" id="KW-0472">Membrane</keyword>
<evidence type="ECO:0000256" key="8">
    <source>
        <dbReference type="RuleBase" id="RU003857"/>
    </source>
</evidence>
<dbReference type="InterPro" id="IPR013099">
    <property type="entry name" value="K_chnl_dom"/>
</dbReference>
<reference evidence="12" key="1">
    <citation type="submission" date="2020-11" db="EMBL/GenBank/DDBJ databases">
        <authorList>
            <person name="Tran Van P."/>
        </authorList>
    </citation>
    <scope>NUCLEOTIDE SEQUENCE</scope>
</reference>
<feature type="domain" description="Potassium channel" evidence="11">
    <location>
        <begin position="367"/>
        <end position="448"/>
    </location>
</feature>
<dbReference type="Pfam" id="PF07885">
    <property type="entry name" value="Ion_trans_2"/>
    <property type="match status" value="2"/>
</dbReference>
<evidence type="ECO:0000259" key="11">
    <source>
        <dbReference type="Pfam" id="PF07885"/>
    </source>
</evidence>
<dbReference type="SUPFAM" id="SSF81324">
    <property type="entry name" value="Voltage-gated potassium channels"/>
    <property type="match status" value="2"/>
</dbReference>
<organism evidence="12">
    <name type="scientific">Darwinula stevensoni</name>
    <dbReference type="NCBI Taxonomy" id="69355"/>
    <lineage>
        <taxon>Eukaryota</taxon>
        <taxon>Metazoa</taxon>
        <taxon>Ecdysozoa</taxon>
        <taxon>Arthropoda</taxon>
        <taxon>Crustacea</taxon>
        <taxon>Oligostraca</taxon>
        <taxon>Ostracoda</taxon>
        <taxon>Podocopa</taxon>
        <taxon>Podocopida</taxon>
        <taxon>Darwinulocopina</taxon>
        <taxon>Darwinuloidea</taxon>
        <taxon>Darwinulidae</taxon>
        <taxon>Darwinula</taxon>
    </lineage>
</organism>
<evidence type="ECO:0000256" key="5">
    <source>
        <dbReference type="ARBA" id="ARBA00023065"/>
    </source>
</evidence>
<dbReference type="OrthoDB" id="297496at2759"/>
<keyword evidence="7 8" id="KW-0407">Ion channel</keyword>
<dbReference type="Gene3D" id="1.10.287.70">
    <property type="match status" value="1"/>
</dbReference>
<evidence type="ECO:0000256" key="1">
    <source>
        <dbReference type="ARBA" id="ARBA00004141"/>
    </source>
</evidence>
<dbReference type="EMBL" id="LR901413">
    <property type="protein sequence ID" value="CAD7248542.1"/>
    <property type="molecule type" value="Genomic_DNA"/>
</dbReference>
<feature type="transmembrane region" description="Helical" evidence="10">
    <location>
        <begin position="425"/>
        <end position="446"/>
    </location>
</feature>
<dbReference type="GO" id="GO:0015271">
    <property type="term" value="F:outward rectifier potassium channel activity"/>
    <property type="evidence" value="ECO:0007669"/>
    <property type="project" value="TreeGrafter"/>
</dbReference>
<dbReference type="EMBL" id="CAJPEV010001896">
    <property type="protein sequence ID" value="CAG0894769.1"/>
    <property type="molecule type" value="Genomic_DNA"/>
</dbReference>
<comment type="similarity">
    <text evidence="8">Belongs to the two pore domain potassium channel (TC 1.A.1.8) family.</text>
</comment>
<name>A0A7R8XDY0_9CRUS</name>
<dbReference type="GO" id="GO:0022841">
    <property type="term" value="F:potassium ion leak channel activity"/>
    <property type="evidence" value="ECO:0007669"/>
    <property type="project" value="TreeGrafter"/>
</dbReference>
<keyword evidence="5 8" id="KW-0406">Ion transport</keyword>
<dbReference type="AlphaFoldDB" id="A0A7R8XDY0"/>
<keyword evidence="13" id="KW-1185">Reference proteome</keyword>
<dbReference type="PANTHER" id="PTHR11003:SF352">
    <property type="entry name" value="BCDNA.GH04802-RELATED"/>
    <property type="match status" value="1"/>
</dbReference>
<accession>A0A7R8XDY0</accession>
<evidence type="ECO:0000256" key="2">
    <source>
        <dbReference type="ARBA" id="ARBA00022448"/>
    </source>
</evidence>
<evidence type="ECO:0000313" key="12">
    <source>
        <dbReference type="EMBL" id="CAD7248542.1"/>
    </source>
</evidence>
<gene>
    <name evidence="12" type="ORF">DSTB1V02_LOCUS8354</name>
</gene>
<dbReference type="PRINTS" id="PR01333">
    <property type="entry name" value="2POREKCHANEL"/>
</dbReference>
<feature type="domain" description="Potassium channel" evidence="11">
    <location>
        <begin position="251"/>
        <end position="307"/>
    </location>
</feature>
<dbReference type="GO" id="GO:0030322">
    <property type="term" value="P:stabilization of membrane potential"/>
    <property type="evidence" value="ECO:0007669"/>
    <property type="project" value="TreeGrafter"/>
</dbReference>
<protein>
    <recommendedName>
        <fullName evidence="11">Potassium channel domain-containing protein</fullName>
    </recommendedName>
</protein>
<keyword evidence="4 10" id="KW-1133">Transmembrane helix</keyword>
<dbReference type="InterPro" id="IPR003280">
    <property type="entry name" value="2pore_dom_K_chnl"/>
</dbReference>
<feature type="region of interest" description="Disordered" evidence="9">
    <location>
        <begin position="23"/>
        <end position="60"/>
    </location>
</feature>
<feature type="compositionally biased region" description="Basic and acidic residues" evidence="9">
    <location>
        <begin position="114"/>
        <end position="126"/>
    </location>
</feature>
<dbReference type="Proteomes" id="UP000677054">
    <property type="component" value="Unassembled WGS sequence"/>
</dbReference>
<feature type="transmembrane region" description="Helical" evidence="10">
    <location>
        <begin position="364"/>
        <end position="385"/>
    </location>
</feature>